<feature type="compositionally biased region" description="Basic and acidic residues" evidence="1">
    <location>
        <begin position="60"/>
        <end position="69"/>
    </location>
</feature>
<feature type="non-terminal residue" evidence="2">
    <location>
        <position position="200"/>
    </location>
</feature>
<name>X0V2N6_9ZZZZ</name>
<dbReference type="EMBL" id="BARS01024844">
    <property type="protein sequence ID" value="GAG12369.1"/>
    <property type="molecule type" value="Genomic_DNA"/>
</dbReference>
<feature type="compositionally biased region" description="Low complexity" evidence="1">
    <location>
        <begin position="12"/>
        <end position="25"/>
    </location>
</feature>
<reference evidence="2" key="1">
    <citation type="journal article" date="2014" name="Front. Microbiol.">
        <title>High frequency of phylogenetically diverse reductive dehalogenase-homologous genes in deep subseafloor sedimentary metagenomes.</title>
        <authorList>
            <person name="Kawai M."/>
            <person name="Futagami T."/>
            <person name="Toyoda A."/>
            <person name="Takaki Y."/>
            <person name="Nishi S."/>
            <person name="Hori S."/>
            <person name="Arai W."/>
            <person name="Tsubouchi T."/>
            <person name="Morono Y."/>
            <person name="Uchiyama I."/>
            <person name="Ito T."/>
            <person name="Fujiyama A."/>
            <person name="Inagaki F."/>
            <person name="Takami H."/>
        </authorList>
    </citation>
    <scope>NUCLEOTIDE SEQUENCE</scope>
    <source>
        <strain evidence="2">Expedition CK06-06</strain>
    </source>
</reference>
<proteinExistence type="predicted"/>
<gene>
    <name evidence="2" type="ORF">S01H1_39375</name>
</gene>
<evidence type="ECO:0000313" key="2">
    <source>
        <dbReference type="EMBL" id="GAG12369.1"/>
    </source>
</evidence>
<accession>X0V2N6</accession>
<organism evidence="2">
    <name type="scientific">marine sediment metagenome</name>
    <dbReference type="NCBI Taxonomy" id="412755"/>
    <lineage>
        <taxon>unclassified sequences</taxon>
        <taxon>metagenomes</taxon>
        <taxon>ecological metagenomes</taxon>
    </lineage>
</organism>
<feature type="region of interest" description="Disordered" evidence="1">
    <location>
        <begin position="1"/>
        <end position="106"/>
    </location>
</feature>
<evidence type="ECO:0000256" key="1">
    <source>
        <dbReference type="SAM" id="MobiDB-lite"/>
    </source>
</evidence>
<comment type="caution">
    <text evidence="2">The sequence shown here is derived from an EMBL/GenBank/DDBJ whole genome shotgun (WGS) entry which is preliminary data.</text>
</comment>
<sequence length="200" mass="20822">MSELAHETDQLGPQAEEAAGQAPGATENHTGSADPAAGVPGQIGGDESQMPDSNASLLDDSEHLYEHQDASANPAPVSGEGPVSQEPAAASPAAGPQTLTASDVSGRPLPRINIQAFCEEQNTVNILQQAGQDRRLSKTHFNVQMGGLDAAVQYYGDAPTPNLIIIESMQGRDALLMDMDRLASVCDEGTKVIVVGHVND</sequence>
<protein>
    <submittedName>
        <fullName evidence="2">Uncharacterized protein</fullName>
    </submittedName>
</protein>
<dbReference type="AlphaFoldDB" id="X0V2N6"/>
<dbReference type="Gene3D" id="3.40.50.2300">
    <property type="match status" value="1"/>
</dbReference>